<dbReference type="InterPro" id="IPR036390">
    <property type="entry name" value="WH_DNA-bd_sf"/>
</dbReference>
<evidence type="ECO:0000313" key="6">
    <source>
        <dbReference type="Proteomes" id="UP000298284"/>
    </source>
</evidence>
<dbReference type="InterPro" id="IPR023187">
    <property type="entry name" value="Tscrpt_reg_MarR-type_CS"/>
</dbReference>
<dbReference type="OrthoDB" id="5327581at2"/>
<evidence type="ECO:0000313" key="5">
    <source>
        <dbReference type="EMBL" id="TGD83059.1"/>
    </source>
</evidence>
<dbReference type="SUPFAM" id="SSF46785">
    <property type="entry name" value="Winged helix' DNA-binding domain"/>
    <property type="match status" value="1"/>
</dbReference>
<dbReference type="PROSITE" id="PS01117">
    <property type="entry name" value="HTH_MARR_1"/>
    <property type="match status" value="1"/>
</dbReference>
<dbReference type="RefSeq" id="WP_135529213.1">
    <property type="nucleotide sequence ID" value="NZ_SRKZ01000001.1"/>
</dbReference>
<dbReference type="PANTHER" id="PTHR42756">
    <property type="entry name" value="TRANSCRIPTIONAL REGULATOR, MARR"/>
    <property type="match status" value="1"/>
</dbReference>
<dbReference type="GO" id="GO:0003700">
    <property type="term" value="F:DNA-binding transcription factor activity"/>
    <property type="evidence" value="ECO:0007669"/>
    <property type="project" value="InterPro"/>
</dbReference>
<dbReference type="EMBL" id="SRKZ01000001">
    <property type="protein sequence ID" value="TGD83059.1"/>
    <property type="molecule type" value="Genomic_DNA"/>
</dbReference>
<dbReference type="PROSITE" id="PS50995">
    <property type="entry name" value="HTH_MARR_2"/>
    <property type="match status" value="1"/>
</dbReference>
<sequence>MIVDTPTQTVLYTLEQAIKAYRKLCQHNLDAVAGDITVDQALTLIVLDKHPSLNQQQIAELVFKDKASITRIIELLIQKGLLTRELHPTDRRKFALSITAQGKHILARLSDTILLNQQTALAGLEQAELQQFHQTLQKIIANCVAPPPCA</sequence>
<dbReference type="Pfam" id="PF12802">
    <property type="entry name" value="MarR_2"/>
    <property type="match status" value="1"/>
</dbReference>
<dbReference type="PRINTS" id="PR00598">
    <property type="entry name" value="HTHMARR"/>
</dbReference>
<dbReference type="InterPro" id="IPR036388">
    <property type="entry name" value="WH-like_DNA-bd_sf"/>
</dbReference>
<organism evidence="5 6">
    <name type="scientific">Hymenobacter wooponensis</name>
    <dbReference type="NCBI Taxonomy" id="1525360"/>
    <lineage>
        <taxon>Bacteria</taxon>
        <taxon>Pseudomonadati</taxon>
        <taxon>Bacteroidota</taxon>
        <taxon>Cytophagia</taxon>
        <taxon>Cytophagales</taxon>
        <taxon>Hymenobacteraceae</taxon>
        <taxon>Hymenobacter</taxon>
    </lineage>
</organism>
<evidence type="ECO:0000259" key="4">
    <source>
        <dbReference type="PROSITE" id="PS50995"/>
    </source>
</evidence>
<keyword evidence="1" id="KW-0805">Transcription regulation</keyword>
<name>A0A4Z0MUB0_9BACT</name>
<dbReference type="GO" id="GO:0003677">
    <property type="term" value="F:DNA binding"/>
    <property type="evidence" value="ECO:0007669"/>
    <property type="project" value="UniProtKB-KW"/>
</dbReference>
<reference evidence="5 6" key="1">
    <citation type="submission" date="2019-04" db="EMBL/GenBank/DDBJ databases">
        <authorList>
            <person name="Feng G."/>
            <person name="Zhang J."/>
            <person name="Zhu H."/>
        </authorList>
    </citation>
    <scope>NUCLEOTIDE SEQUENCE [LARGE SCALE GENOMIC DNA]</scope>
    <source>
        <strain evidence="5 6">JCM 19491</strain>
    </source>
</reference>
<dbReference type="SMART" id="SM00347">
    <property type="entry name" value="HTH_MARR"/>
    <property type="match status" value="1"/>
</dbReference>
<comment type="caution">
    <text evidence="5">The sequence shown here is derived from an EMBL/GenBank/DDBJ whole genome shotgun (WGS) entry which is preliminary data.</text>
</comment>
<accession>A0A4Z0MUB0</accession>
<evidence type="ECO:0000256" key="2">
    <source>
        <dbReference type="ARBA" id="ARBA00023125"/>
    </source>
</evidence>
<dbReference type="InterPro" id="IPR000835">
    <property type="entry name" value="HTH_MarR-typ"/>
</dbReference>
<keyword evidence="2" id="KW-0238">DNA-binding</keyword>
<protein>
    <submittedName>
        <fullName evidence="5">MarR family transcriptional regulator</fullName>
    </submittedName>
</protein>
<feature type="domain" description="HTH marR-type" evidence="4">
    <location>
        <begin position="7"/>
        <end position="141"/>
    </location>
</feature>
<gene>
    <name evidence="5" type="ORF">EU557_04570</name>
</gene>
<dbReference type="PANTHER" id="PTHR42756:SF1">
    <property type="entry name" value="TRANSCRIPTIONAL REPRESSOR OF EMRAB OPERON"/>
    <property type="match status" value="1"/>
</dbReference>
<dbReference type="AlphaFoldDB" id="A0A4Z0MUB0"/>
<evidence type="ECO:0000256" key="1">
    <source>
        <dbReference type="ARBA" id="ARBA00023015"/>
    </source>
</evidence>
<dbReference type="Proteomes" id="UP000298284">
    <property type="component" value="Unassembled WGS sequence"/>
</dbReference>
<keyword evidence="6" id="KW-1185">Reference proteome</keyword>
<keyword evidence="3" id="KW-0804">Transcription</keyword>
<evidence type="ECO:0000256" key="3">
    <source>
        <dbReference type="ARBA" id="ARBA00023163"/>
    </source>
</evidence>
<proteinExistence type="predicted"/>
<dbReference type="Gene3D" id="1.10.10.10">
    <property type="entry name" value="Winged helix-like DNA-binding domain superfamily/Winged helix DNA-binding domain"/>
    <property type="match status" value="1"/>
</dbReference>